<evidence type="ECO:0000256" key="12">
    <source>
        <dbReference type="ARBA" id="ARBA00029757"/>
    </source>
</evidence>
<dbReference type="NCBIfam" id="TIGR00682">
    <property type="entry name" value="lpxK"/>
    <property type="match status" value="1"/>
</dbReference>
<evidence type="ECO:0000313" key="15">
    <source>
        <dbReference type="Proteomes" id="UP001354989"/>
    </source>
</evidence>
<comment type="catalytic activity">
    <reaction evidence="13">
        <text>a lipid A disaccharide + ATP = a lipid IVA + ADP + H(+)</text>
        <dbReference type="Rhea" id="RHEA:67840"/>
        <dbReference type="ChEBI" id="CHEBI:15378"/>
        <dbReference type="ChEBI" id="CHEBI:30616"/>
        <dbReference type="ChEBI" id="CHEBI:176343"/>
        <dbReference type="ChEBI" id="CHEBI:176425"/>
        <dbReference type="ChEBI" id="CHEBI:456216"/>
        <dbReference type="EC" id="2.7.1.130"/>
    </reaction>
</comment>
<comment type="similarity">
    <text evidence="13">Belongs to the LpxK family.</text>
</comment>
<dbReference type="PANTHER" id="PTHR42724">
    <property type="entry name" value="TETRAACYLDISACCHARIDE 4'-KINASE"/>
    <property type="match status" value="1"/>
</dbReference>
<dbReference type="HAMAP" id="MF_00409">
    <property type="entry name" value="LpxK"/>
    <property type="match status" value="1"/>
</dbReference>
<evidence type="ECO:0000313" key="14">
    <source>
        <dbReference type="EMBL" id="BDC99482.1"/>
    </source>
</evidence>
<comment type="pathway">
    <text evidence="2 13">Glycolipid biosynthesis; lipid IV(A) biosynthesis; lipid IV(A) from (3R)-3-hydroxytetradecanoyl-[acyl-carrier-protein] and UDP-N-acetyl-alpha-D-glucosamine: step 6/6.</text>
</comment>
<dbReference type="InterPro" id="IPR003758">
    <property type="entry name" value="LpxK"/>
</dbReference>
<evidence type="ECO:0000256" key="5">
    <source>
        <dbReference type="ARBA" id="ARBA00022516"/>
    </source>
</evidence>
<name>A0ABM7VEX7_9BACT</name>
<protein>
    <recommendedName>
        <fullName evidence="4 13">Tetraacyldisaccharide 4'-kinase</fullName>
        <ecNumber evidence="3 13">2.7.1.130</ecNumber>
    </recommendedName>
    <alternativeName>
        <fullName evidence="12 13">Lipid A 4'-kinase</fullName>
    </alternativeName>
</protein>
<keyword evidence="8 13" id="KW-0547">Nucleotide-binding</keyword>
<evidence type="ECO:0000256" key="10">
    <source>
        <dbReference type="ARBA" id="ARBA00022840"/>
    </source>
</evidence>
<comment type="function">
    <text evidence="1 13">Transfers the gamma-phosphate of ATP to the 4'-position of a tetraacyldisaccharide 1-phosphate intermediate (termed DS-1-P) to form tetraacyldisaccharide 1,4'-bis-phosphate (lipid IVA).</text>
</comment>
<keyword evidence="11 13" id="KW-0443">Lipid metabolism</keyword>
<evidence type="ECO:0000256" key="4">
    <source>
        <dbReference type="ARBA" id="ARBA00016436"/>
    </source>
</evidence>
<dbReference type="InterPro" id="IPR027417">
    <property type="entry name" value="P-loop_NTPase"/>
</dbReference>
<evidence type="ECO:0000256" key="9">
    <source>
        <dbReference type="ARBA" id="ARBA00022777"/>
    </source>
</evidence>
<dbReference type="Proteomes" id="UP001354989">
    <property type="component" value="Chromosome"/>
</dbReference>
<dbReference type="PANTHER" id="PTHR42724:SF1">
    <property type="entry name" value="TETRAACYLDISACCHARIDE 4'-KINASE, MITOCHONDRIAL-RELATED"/>
    <property type="match status" value="1"/>
</dbReference>
<dbReference type="EC" id="2.7.1.130" evidence="3 13"/>
<keyword evidence="6 13" id="KW-0441">Lipid A biosynthesis</keyword>
<evidence type="ECO:0000256" key="6">
    <source>
        <dbReference type="ARBA" id="ARBA00022556"/>
    </source>
</evidence>
<sequence>MRLSQIILMPFAGLYGSVTRLRNHLFDINYTKSFNFDVMTINVGNLSVGGTGKSPMIEYLIRLLKDQEKVATLSRGYGRKTRGYRCAAAEDDATTLGDEPFQFQLKYGKEVMVNVGEERALAIPEIIQRREDISAVLLDDAFQHRYVRPDLNIMLTPYDAPFFDDFILPAGRLRESRKGAERADIIIVTKCPEQISEQVYRDNIAEYAPDVPVFFTKIGYGAPLPMGSANEAKGKAYAFSAIAKAAPFKAYVDQAFGLLGHQSFRDHHHYHEQDLNTLKADFEKSGAEVLITTEKDAVKLRGSEFDSWRNALPLFYIPITVEFLKDRQTFDEIVKKAIENKKIK</sequence>
<evidence type="ECO:0000256" key="1">
    <source>
        <dbReference type="ARBA" id="ARBA00002274"/>
    </source>
</evidence>
<proteinExistence type="inferred from homology"/>
<keyword evidence="9 13" id="KW-0418">Kinase</keyword>
<dbReference type="Pfam" id="PF02606">
    <property type="entry name" value="LpxK"/>
    <property type="match status" value="1"/>
</dbReference>
<keyword evidence="5 13" id="KW-0444">Lipid biosynthesis</keyword>
<accession>A0ABM7VEX7</accession>
<gene>
    <name evidence="13 14" type="primary">lpxK</name>
    <name evidence="14" type="ORF">PEPS_17630</name>
</gene>
<evidence type="ECO:0000256" key="2">
    <source>
        <dbReference type="ARBA" id="ARBA00004870"/>
    </source>
</evidence>
<evidence type="ECO:0000256" key="3">
    <source>
        <dbReference type="ARBA" id="ARBA00012071"/>
    </source>
</evidence>
<evidence type="ECO:0000256" key="11">
    <source>
        <dbReference type="ARBA" id="ARBA00023098"/>
    </source>
</evidence>
<dbReference type="RefSeq" id="WP_338396825.1">
    <property type="nucleotide sequence ID" value="NZ_AP025292.1"/>
</dbReference>
<dbReference type="EMBL" id="AP025292">
    <property type="protein sequence ID" value="BDC99482.1"/>
    <property type="molecule type" value="Genomic_DNA"/>
</dbReference>
<organism evidence="14 15">
    <name type="scientific">Persicobacter psychrovividus</name>
    <dbReference type="NCBI Taxonomy" id="387638"/>
    <lineage>
        <taxon>Bacteria</taxon>
        <taxon>Pseudomonadati</taxon>
        <taxon>Bacteroidota</taxon>
        <taxon>Cytophagia</taxon>
        <taxon>Cytophagales</taxon>
        <taxon>Persicobacteraceae</taxon>
        <taxon>Persicobacter</taxon>
    </lineage>
</organism>
<evidence type="ECO:0000256" key="13">
    <source>
        <dbReference type="HAMAP-Rule" id="MF_00409"/>
    </source>
</evidence>
<keyword evidence="15" id="KW-1185">Reference proteome</keyword>
<keyword evidence="7 13" id="KW-0808">Transferase</keyword>
<comment type="caution">
    <text evidence="13">Lacks conserved residue(s) required for the propagation of feature annotation.</text>
</comment>
<keyword evidence="10 13" id="KW-0067">ATP-binding</keyword>
<evidence type="ECO:0000256" key="8">
    <source>
        <dbReference type="ARBA" id="ARBA00022741"/>
    </source>
</evidence>
<evidence type="ECO:0000256" key="7">
    <source>
        <dbReference type="ARBA" id="ARBA00022679"/>
    </source>
</evidence>
<dbReference type="SUPFAM" id="SSF52540">
    <property type="entry name" value="P-loop containing nucleoside triphosphate hydrolases"/>
    <property type="match status" value="1"/>
</dbReference>
<reference evidence="14 15" key="1">
    <citation type="submission" date="2021-12" db="EMBL/GenBank/DDBJ databases">
        <title>Genome sequencing of bacteria with rrn-lacking chromosome and rrn-plasmid.</title>
        <authorList>
            <person name="Anda M."/>
            <person name="Iwasaki W."/>
        </authorList>
    </citation>
    <scope>NUCLEOTIDE SEQUENCE [LARGE SCALE GENOMIC DNA]</scope>
    <source>
        <strain evidence="14 15">NBRC 101262</strain>
    </source>
</reference>